<dbReference type="Proteomes" id="UP000479710">
    <property type="component" value="Unassembled WGS sequence"/>
</dbReference>
<name>A0A6G1CSI1_9ORYZ</name>
<gene>
    <name evidence="3" type="ORF">E2562_019139</name>
</gene>
<keyword evidence="2" id="KW-0812">Transmembrane</keyword>
<evidence type="ECO:0000256" key="1">
    <source>
        <dbReference type="SAM" id="MobiDB-lite"/>
    </source>
</evidence>
<comment type="caution">
    <text evidence="3">The sequence shown here is derived from an EMBL/GenBank/DDBJ whole genome shotgun (WGS) entry which is preliminary data.</text>
</comment>
<keyword evidence="4" id="KW-1185">Reference proteome</keyword>
<feature type="region of interest" description="Disordered" evidence="1">
    <location>
        <begin position="1"/>
        <end position="31"/>
    </location>
</feature>
<feature type="transmembrane region" description="Helical" evidence="2">
    <location>
        <begin position="31"/>
        <end position="51"/>
    </location>
</feature>
<dbReference type="AlphaFoldDB" id="A0A6G1CSI1"/>
<evidence type="ECO:0000313" key="3">
    <source>
        <dbReference type="EMBL" id="KAF0902824.1"/>
    </source>
</evidence>
<keyword evidence="2" id="KW-0472">Membrane</keyword>
<sequence>MFTEKMRAWASMADDPIKRASSHSSSPLRRYNPSTLAAGGVLLVGVAYFMFKGKEGRGRQSDQPVPPRP</sequence>
<accession>A0A6G1CSI1</accession>
<dbReference type="EMBL" id="SPHZ02000008">
    <property type="protein sequence ID" value="KAF0902824.1"/>
    <property type="molecule type" value="Genomic_DNA"/>
</dbReference>
<organism evidence="3 4">
    <name type="scientific">Oryza meyeriana var. granulata</name>
    <dbReference type="NCBI Taxonomy" id="110450"/>
    <lineage>
        <taxon>Eukaryota</taxon>
        <taxon>Viridiplantae</taxon>
        <taxon>Streptophyta</taxon>
        <taxon>Embryophyta</taxon>
        <taxon>Tracheophyta</taxon>
        <taxon>Spermatophyta</taxon>
        <taxon>Magnoliopsida</taxon>
        <taxon>Liliopsida</taxon>
        <taxon>Poales</taxon>
        <taxon>Poaceae</taxon>
        <taxon>BOP clade</taxon>
        <taxon>Oryzoideae</taxon>
        <taxon>Oryzeae</taxon>
        <taxon>Oryzinae</taxon>
        <taxon>Oryza</taxon>
        <taxon>Oryza meyeriana</taxon>
    </lineage>
</organism>
<protein>
    <submittedName>
        <fullName evidence="3">Uncharacterized protein</fullName>
    </submittedName>
</protein>
<proteinExistence type="predicted"/>
<dbReference type="OrthoDB" id="678435at2759"/>
<evidence type="ECO:0000313" key="4">
    <source>
        <dbReference type="Proteomes" id="UP000479710"/>
    </source>
</evidence>
<evidence type="ECO:0000256" key="2">
    <source>
        <dbReference type="SAM" id="Phobius"/>
    </source>
</evidence>
<keyword evidence="2" id="KW-1133">Transmembrane helix</keyword>
<reference evidence="3 4" key="1">
    <citation type="submission" date="2019-11" db="EMBL/GenBank/DDBJ databases">
        <title>Whole genome sequence of Oryza granulata.</title>
        <authorList>
            <person name="Li W."/>
        </authorList>
    </citation>
    <scope>NUCLEOTIDE SEQUENCE [LARGE SCALE GENOMIC DNA]</scope>
    <source>
        <strain evidence="4">cv. Menghai</strain>
        <tissue evidence="3">Leaf</tissue>
    </source>
</reference>
<feature type="compositionally biased region" description="Polar residues" evidence="1">
    <location>
        <begin position="22"/>
        <end position="31"/>
    </location>
</feature>